<evidence type="ECO:0000313" key="4">
    <source>
        <dbReference type="Proteomes" id="UP000503540"/>
    </source>
</evidence>
<keyword evidence="4" id="KW-1185">Reference proteome</keyword>
<dbReference type="KEGG" id="nah:F5544_09705"/>
<evidence type="ECO:0000259" key="2">
    <source>
        <dbReference type="Pfam" id="PF26526"/>
    </source>
</evidence>
<organism evidence="3 4">
    <name type="scientific">Nocardia arthritidis</name>
    <dbReference type="NCBI Taxonomy" id="228602"/>
    <lineage>
        <taxon>Bacteria</taxon>
        <taxon>Bacillati</taxon>
        <taxon>Actinomycetota</taxon>
        <taxon>Actinomycetes</taxon>
        <taxon>Mycobacteriales</taxon>
        <taxon>Nocardiaceae</taxon>
        <taxon>Nocardia</taxon>
    </lineage>
</organism>
<feature type="domain" description="DUF8175" evidence="2">
    <location>
        <begin position="36"/>
        <end position="175"/>
    </location>
</feature>
<accession>A0A6G9Y9E9</accession>
<dbReference type="InterPro" id="IPR058488">
    <property type="entry name" value="DUF8175"/>
</dbReference>
<dbReference type="AlphaFoldDB" id="A0A6G9Y9E9"/>
<reference evidence="3 4" key="1">
    <citation type="journal article" date="2019" name="ACS Chem. Biol.">
        <title>Identification and Mobilization of a Cryptic Antibiotic Biosynthesis Gene Locus from a Human-Pathogenic Nocardia Isolate.</title>
        <authorList>
            <person name="Herisse M."/>
            <person name="Ishida K."/>
            <person name="Porter J.L."/>
            <person name="Howden B."/>
            <person name="Hertweck C."/>
            <person name="Stinear T.P."/>
            <person name="Pidot S.J."/>
        </authorList>
    </citation>
    <scope>NUCLEOTIDE SEQUENCE [LARGE SCALE GENOMIC DNA]</scope>
    <source>
        <strain evidence="3 4">AUSMDU00012717</strain>
    </source>
</reference>
<protein>
    <recommendedName>
        <fullName evidence="2">DUF8175 domain-containing protein</fullName>
    </recommendedName>
</protein>
<keyword evidence="1" id="KW-0732">Signal</keyword>
<gene>
    <name evidence="3" type="ORF">F5544_09705</name>
</gene>
<feature type="chain" id="PRO_5039123454" description="DUF8175 domain-containing protein" evidence="1">
    <location>
        <begin position="24"/>
        <end position="208"/>
    </location>
</feature>
<proteinExistence type="predicted"/>
<sequence>MRWLLAAGAAGLLFIVAPLSMHGCSDNSPGGGQVRAGHGPTNVTGGVPTGYTRDRAGAATAAVNIVQALTQAGQGRVTASAVRSALAASNPGPGLTKSLDIASGGEHDSNVLNVLPAAVTVKSVNADTAQVAVWTVAVSRDSIAPGDPVSVMTLWSSTTVSLVWEHGDWKAKDLVTHNGPTPDQVVAPGSGSPLTRPLQGGYYTFYVD</sequence>
<evidence type="ECO:0000256" key="1">
    <source>
        <dbReference type="SAM" id="SignalP"/>
    </source>
</evidence>
<dbReference type="RefSeq" id="WP_167472893.1">
    <property type="nucleotide sequence ID" value="NZ_CP046172.1"/>
</dbReference>
<feature type="signal peptide" evidence="1">
    <location>
        <begin position="1"/>
        <end position="23"/>
    </location>
</feature>
<dbReference type="Proteomes" id="UP000503540">
    <property type="component" value="Chromosome"/>
</dbReference>
<evidence type="ECO:0000313" key="3">
    <source>
        <dbReference type="EMBL" id="QIS09841.1"/>
    </source>
</evidence>
<dbReference type="Pfam" id="PF26526">
    <property type="entry name" value="DUF8175"/>
    <property type="match status" value="1"/>
</dbReference>
<name>A0A6G9Y9E9_9NOCA</name>
<dbReference type="EMBL" id="CP046172">
    <property type="protein sequence ID" value="QIS09841.1"/>
    <property type="molecule type" value="Genomic_DNA"/>
</dbReference>